<evidence type="ECO:0000313" key="1">
    <source>
        <dbReference type="EMBL" id="PMD29449.1"/>
    </source>
</evidence>
<organism evidence="1 2">
    <name type="scientific">Hyaloscypha variabilis (strain UAMH 11265 / GT02V1 / F)</name>
    <name type="common">Meliniomyces variabilis</name>
    <dbReference type="NCBI Taxonomy" id="1149755"/>
    <lineage>
        <taxon>Eukaryota</taxon>
        <taxon>Fungi</taxon>
        <taxon>Dikarya</taxon>
        <taxon>Ascomycota</taxon>
        <taxon>Pezizomycotina</taxon>
        <taxon>Leotiomycetes</taxon>
        <taxon>Helotiales</taxon>
        <taxon>Hyaloscyphaceae</taxon>
        <taxon>Hyaloscypha</taxon>
        <taxon>Hyaloscypha variabilis</taxon>
    </lineage>
</organism>
<dbReference type="InterPro" id="IPR029058">
    <property type="entry name" value="AB_hydrolase_fold"/>
</dbReference>
<accession>A0A2J6QT72</accession>
<dbReference type="Gene3D" id="3.40.50.1820">
    <property type="entry name" value="alpha/beta hydrolase"/>
    <property type="match status" value="1"/>
</dbReference>
<dbReference type="SUPFAM" id="SSF53474">
    <property type="entry name" value="alpha/beta-Hydrolases"/>
    <property type="match status" value="1"/>
</dbReference>
<dbReference type="AlphaFoldDB" id="A0A2J6QT72"/>
<dbReference type="OrthoDB" id="2334691at2759"/>
<gene>
    <name evidence="1" type="ORF">L207DRAFT_559500</name>
</gene>
<evidence type="ECO:0000313" key="2">
    <source>
        <dbReference type="Proteomes" id="UP000235786"/>
    </source>
</evidence>
<keyword evidence="2" id="KW-1185">Reference proteome</keyword>
<protein>
    <submittedName>
        <fullName evidence="1">Poly hydrolase</fullName>
    </submittedName>
</protein>
<name>A0A2J6QT72_HYAVF</name>
<proteinExistence type="predicted"/>
<dbReference type="GO" id="GO:0016787">
    <property type="term" value="F:hydrolase activity"/>
    <property type="evidence" value="ECO:0007669"/>
    <property type="project" value="UniProtKB-KW"/>
</dbReference>
<keyword evidence="1" id="KW-0378">Hydrolase</keyword>
<dbReference type="EMBL" id="KZ613974">
    <property type="protein sequence ID" value="PMD29449.1"/>
    <property type="molecule type" value="Genomic_DNA"/>
</dbReference>
<sequence length="322" mass="36023">MDLPRLISTVDVPPKFLKSAMLVGRIPLKALHTDPRVSYTLYIPPEHLNPDPSLQAKHTQDMELDPVYQLPPLPLLVTIHGTGRNAETCRDRLIDLAHHSRVAILAPLFSAGIDSYNDLHSYKLLKYKSMRSDVMLLQMLDEVALRWPGIETEKVFMMGFSGGGQFVQRVMYLYAERLRAVSVGAPGMVTMLDEGLKWPNGVKDLDEVFGEKAIIEKEVLRKLPVQLVVGSEDNVVHGGEEFWDWLQEKKKEFAREKGNSSEEKRGAGGLRVGRLDTLKALQLAWQEEGITSSLEVVEGVGHDSGGVLEVVKAFLEPYIRSV</sequence>
<reference evidence="1 2" key="1">
    <citation type="submission" date="2016-04" db="EMBL/GenBank/DDBJ databases">
        <title>A degradative enzymes factory behind the ericoid mycorrhizal symbiosis.</title>
        <authorList>
            <consortium name="DOE Joint Genome Institute"/>
            <person name="Martino E."/>
            <person name="Morin E."/>
            <person name="Grelet G."/>
            <person name="Kuo A."/>
            <person name="Kohler A."/>
            <person name="Daghino S."/>
            <person name="Barry K."/>
            <person name="Choi C."/>
            <person name="Cichocki N."/>
            <person name="Clum A."/>
            <person name="Copeland A."/>
            <person name="Hainaut M."/>
            <person name="Haridas S."/>
            <person name="Labutti K."/>
            <person name="Lindquist E."/>
            <person name="Lipzen A."/>
            <person name="Khouja H.-R."/>
            <person name="Murat C."/>
            <person name="Ohm R."/>
            <person name="Olson A."/>
            <person name="Spatafora J."/>
            <person name="Veneault-Fourrey C."/>
            <person name="Henrissat B."/>
            <person name="Grigoriev I."/>
            <person name="Martin F."/>
            <person name="Perotto S."/>
        </authorList>
    </citation>
    <scope>NUCLEOTIDE SEQUENCE [LARGE SCALE GENOMIC DNA]</scope>
    <source>
        <strain evidence="1 2">F</strain>
    </source>
</reference>
<dbReference type="Proteomes" id="UP000235786">
    <property type="component" value="Unassembled WGS sequence"/>
</dbReference>